<dbReference type="SUPFAM" id="SSF89392">
    <property type="entry name" value="Prokaryotic lipoproteins and lipoprotein localization factors"/>
    <property type="match status" value="1"/>
</dbReference>
<dbReference type="AlphaFoldDB" id="A0A0A1W7T6"/>
<keyword evidence="4" id="KW-1185">Reference proteome</keyword>
<feature type="chain" id="PRO_5001981955" evidence="2">
    <location>
        <begin position="28"/>
        <end position="210"/>
    </location>
</feature>
<dbReference type="PANTHER" id="PTHR35869">
    <property type="entry name" value="OUTER-MEMBRANE LIPOPROTEIN CARRIER PROTEIN"/>
    <property type="match status" value="1"/>
</dbReference>
<name>A0A0A1W7T6_9SPHN</name>
<evidence type="ECO:0000256" key="2">
    <source>
        <dbReference type="SAM" id="SignalP"/>
    </source>
</evidence>
<feature type="signal peptide" evidence="2">
    <location>
        <begin position="1"/>
        <end position="27"/>
    </location>
</feature>
<dbReference type="InterPro" id="IPR004564">
    <property type="entry name" value="OM_lipoprot_carrier_LolA-like"/>
</dbReference>
<evidence type="ECO:0000313" key="3">
    <source>
        <dbReference type="EMBL" id="GAM00974.1"/>
    </source>
</evidence>
<sequence length="210" mass="22931">MIRSMMASALLAPTAMAMVAAPVPALAQANGDLAAVQRHLQSVQTMTADFTQTDRAGKVLTGTLTMKKPGKIRFQYEKGVPLLIVADGGALTFIDYSVKQVQRWPIKNSPLGVLLDPSRDIGRYAKVVPSADPRLLSVEANDPKHPEYGKITLVFARDASAPGGLMMQGWVALDSQNNRTTIRLSNQRFGVPVDDKAFRFNDPRRTPTRN</sequence>
<proteinExistence type="predicted"/>
<dbReference type="Proteomes" id="UP000032305">
    <property type="component" value="Unassembled WGS sequence"/>
</dbReference>
<protein>
    <submittedName>
        <fullName evidence="3">Putative outer membrane lipoprotein carrier protein LolA</fullName>
    </submittedName>
</protein>
<accession>A0A0A1W7T6</accession>
<gene>
    <name evidence="3" type="ORF">SP5_043_00100</name>
</gene>
<dbReference type="InterPro" id="IPR029046">
    <property type="entry name" value="LolA/LolB/LppX"/>
</dbReference>
<dbReference type="Pfam" id="PF03548">
    <property type="entry name" value="LolA"/>
    <property type="match status" value="1"/>
</dbReference>
<dbReference type="Gene3D" id="2.50.20.10">
    <property type="entry name" value="Lipoprotein localisation LolA/LolB/LppX"/>
    <property type="match status" value="1"/>
</dbReference>
<reference evidence="3 4" key="1">
    <citation type="submission" date="2014-11" db="EMBL/GenBank/DDBJ databases">
        <title>Whole genome shotgun sequence of Sphingomonas parapaucimobilis NBRC 15100.</title>
        <authorList>
            <person name="Katano-Makiyama Y."/>
            <person name="Hosoyama A."/>
            <person name="Hashimoto M."/>
            <person name="Hosoyama Y."/>
            <person name="Noguchi M."/>
            <person name="Numata M."/>
            <person name="Tsuchikane K."/>
            <person name="Hirakata S."/>
            <person name="Uohara A."/>
            <person name="Shimodaira J."/>
            <person name="Ohji S."/>
            <person name="Ichikawa N."/>
            <person name="Kimura A."/>
            <person name="Yamazoe A."/>
            <person name="Fujita N."/>
        </authorList>
    </citation>
    <scope>NUCLEOTIDE SEQUENCE [LARGE SCALE GENOMIC DNA]</scope>
    <source>
        <strain evidence="3 4">NBRC 15100</strain>
    </source>
</reference>
<dbReference type="PANTHER" id="PTHR35869:SF1">
    <property type="entry name" value="OUTER-MEMBRANE LIPOPROTEIN CARRIER PROTEIN"/>
    <property type="match status" value="1"/>
</dbReference>
<organism evidence="3 4">
    <name type="scientific">Sphingomonas parapaucimobilis NBRC 15100</name>
    <dbReference type="NCBI Taxonomy" id="1219049"/>
    <lineage>
        <taxon>Bacteria</taxon>
        <taxon>Pseudomonadati</taxon>
        <taxon>Pseudomonadota</taxon>
        <taxon>Alphaproteobacteria</taxon>
        <taxon>Sphingomonadales</taxon>
        <taxon>Sphingomonadaceae</taxon>
        <taxon>Sphingomonas</taxon>
    </lineage>
</organism>
<dbReference type="EMBL" id="BBPI01000043">
    <property type="protein sequence ID" value="GAM00974.1"/>
    <property type="molecule type" value="Genomic_DNA"/>
</dbReference>
<keyword evidence="1 2" id="KW-0732">Signal</keyword>
<keyword evidence="3" id="KW-0449">Lipoprotein</keyword>
<evidence type="ECO:0000256" key="1">
    <source>
        <dbReference type="ARBA" id="ARBA00022729"/>
    </source>
</evidence>
<evidence type="ECO:0000313" key="4">
    <source>
        <dbReference type="Proteomes" id="UP000032305"/>
    </source>
</evidence>
<comment type="caution">
    <text evidence="3">The sequence shown here is derived from an EMBL/GenBank/DDBJ whole genome shotgun (WGS) entry which is preliminary data.</text>
</comment>
<dbReference type="CDD" id="cd16325">
    <property type="entry name" value="LolA"/>
    <property type="match status" value="1"/>
</dbReference>
<dbReference type="eggNOG" id="COG2834">
    <property type="taxonomic scope" value="Bacteria"/>
</dbReference>